<gene>
    <name evidence="15 18" type="primary">trpE</name>
    <name evidence="18" type="ORF">GJ688_00340</name>
</gene>
<protein>
    <recommendedName>
        <fullName evidence="6 15">Anthranilate synthase component 1</fullName>
        <ecNumber evidence="5 15">4.1.3.27</ecNumber>
    </recommendedName>
</protein>
<evidence type="ECO:0000256" key="3">
    <source>
        <dbReference type="ARBA" id="ARBA00009562"/>
    </source>
</evidence>
<dbReference type="Pfam" id="PF04715">
    <property type="entry name" value="Anth_synt_I_N"/>
    <property type="match status" value="1"/>
</dbReference>
<dbReference type="NCBIfam" id="TIGR00564">
    <property type="entry name" value="trpE_most"/>
    <property type="match status" value="1"/>
</dbReference>
<keyword evidence="19" id="KW-1185">Reference proteome</keyword>
<evidence type="ECO:0000256" key="4">
    <source>
        <dbReference type="ARBA" id="ARBA00011575"/>
    </source>
</evidence>
<proteinExistence type="inferred from homology"/>
<dbReference type="SUPFAM" id="SSF56322">
    <property type="entry name" value="ADC synthase"/>
    <property type="match status" value="1"/>
</dbReference>
<evidence type="ECO:0000256" key="15">
    <source>
        <dbReference type="RuleBase" id="RU364045"/>
    </source>
</evidence>
<dbReference type="InterPro" id="IPR015890">
    <property type="entry name" value="Chorismate_C"/>
</dbReference>
<evidence type="ECO:0000256" key="10">
    <source>
        <dbReference type="ARBA" id="ARBA00022842"/>
    </source>
</evidence>
<keyword evidence="11 15" id="KW-0057">Aromatic amino acid biosynthesis</keyword>
<dbReference type="GO" id="GO:0046872">
    <property type="term" value="F:metal ion binding"/>
    <property type="evidence" value="ECO:0007669"/>
    <property type="project" value="UniProtKB-KW"/>
</dbReference>
<evidence type="ECO:0000256" key="5">
    <source>
        <dbReference type="ARBA" id="ARBA00012266"/>
    </source>
</evidence>
<evidence type="ECO:0000256" key="14">
    <source>
        <dbReference type="ARBA" id="ARBA00047683"/>
    </source>
</evidence>
<dbReference type="PANTHER" id="PTHR11236:SF48">
    <property type="entry name" value="ISOCHORISMATE SYNTHASE MENF"/>
    <property type="match status" value="1"/>
</dbReference>
<keyword evidence="8 15" id="KW-0479">Metal-binding</keyword>
<dbReference type="PANTHER" id="PTHR11236">
    <property type="entry name" value="AMINOBENZOATE/ANTHRANILATE SYNTHASE"/>
    <property type="match status" value="1"/>
</dbReference>
<accession>A0A6I3SFX0</accession>
<dbReference type="UniPathway" id="UPA00035">
    <property type="reaction ID" value="UER00040"/>
</dbReference>
<keyword evidence="9 15" id="KW-0822">Tryptophan biosynthesis</keyword>
<dbReference type="OrthoDB" id="9803598at2"/>
<dbReference type="AlphaFoldDB" id="A0A6I3SFX0"/>
<evidence type="ECO:0000256" key="13">
    <source>
        <dbReference type="ARBA" id="ARBA00025634"/>
    </source>
</evidence>
<dbReference type="InterPro" id="IPR006805">
    <property type="entry name" value="Anth_synth_I_N"/>
</dbReference>
<evidence type="ECO:0000256" key="7">
    <source>
        <dbReference type="ARBA" id="ARBA00022605"/>
    </source>
</evidence>
<feature type="domain" description="Anthranilate synthase component I N-terminal" evidence="17">
    <location>
        <begin position="28"/>
        <end position="166"/>
    </location>
</feature>
<dbReference type="InterPro" id="IPR005801">
    <property type="entry name" value="ADC_synthase"/>
</dbReference>
<reference evidence="18 19" key="1">
    <citation type="submission" date="2019-11" db="EMBL/GenBank/DDBJ databases">
        <title>Whole-genome sequence of a the green, strictly anaerobic photosynthetic bacterium Heliobacillus mobilis DSM 6151.</title>
        <authorList>
            <person name="Kyndt J.A."/>
            <person name="Meyer T.E."/>
        </authorList>
    </citation>
    <scope>NUCLEOTIDE SEQUENCE [LARGE SCALE GENOMIC DNA]</scope>
    <source>
        <strain evidence="18 19">DSM 6151</strain>
    </source>
</reference>
<evidence type="ECO:0000256" key="6">
    <source>
        <dbReference type="ARBA" id="ARBA00020653"/>
    </source>
</evidence>
<evidence type="ECO:0000256" key="8">
    <source>
        <dbReference type="ARBA" id="ARBA00022723"/>
    </source>
</evidence>
<keyword evidence="7 15" id="KW-0028">Amino-acid biosynthesis</keyword>
<comment type="similarity">
    <text evidence="3 15">Belongs to the anthranilate synthase component I family.</text>
</comment>
<organism evidence="18 19">
    <name type="scientific">Heliobacterium mobile</name>
    <name type="common">Heliobacillus mobilis</name>
    <dbReference type="NCBI Taxonomy" id="28064"/>
    <lineage>
        <taxon>Bacteria</taxon>
        <taxon>Bacillati</taxon>
        <taxon>Bacillota</taxon>
        <taxon>Clostridia</taxon>
        <taxon>Eubacteriales</taxon>
        <taxon>Heliobacteriaceae</taxon>
        <taxon>Heliobacterium</taxon>
    </lineage>
</organism>
<sequence>MDKMNLDEFLRLSREYRYVPLWTSFHADEDTPITLYRKLVGDGLGYLLESVERGTVLGRYSFVGAEPMAFFTWPLVQSEEGARGGAGREPLAELQKWLDGLQVAPIPESARLPRFYGGAVGYYSYDLIRYYEELPENSVDDRQLPEMVQMVTRCTLIIDHLRHQGTLVYLAEAGDGEAYQYGQSQMAKLLEKLRRSTELPASVGTESKADDASGKVQPTSTFDLPSFCQAVERCKEYIAAGDAFQIVLSQRFSMPLKTDPLNVYRSLRSLNPSPYLFYLNLPGMQMAGSSPEALIRVEGRRVETHPIAGTRPRGKDAEEDQRLAEELLQDEKERAEHLMLVDLGRNDLGRVCEIGSVRVERFMEVEHYSHVMHIVSRVAGELKASASALEALARVMPAGTLSGAPKIRAMEIIDELEPVRRGPYGGAVGYLSFDGNLDTCITIRTVLMRDGKAEIQVGAGIVADSVPEMEYQETVNKAKALFEALAKAEERFR</sequence>
<comment type="caution">
    <text evidence="18">The sequence shown here is derived from an EMBL/GenBank/DDBJ whole genome shotgun (WGS) entry which is preliminary data.</text>
</comment>
<evidence type="ECO:0000259" key="17">
    <source>
        <dbReference type="Pfam" id="PF04715"/>
    </source>
</evidence>
<dbReference type="Pfam" id="PF00425">
    <property type="entry name" value="Chorismate_bind"/>
    <property type="match status" value="1"/>
</dbReference>
<keyword evidence="12 15" id="KW-0456">Lyase</keyword>
<comment type="subunit">
    <text evidence="4 15">Heterotetramer consisting of two non-identical subunits: a beta subunit (TrpG) and a large alpha subunit (TrpE).</text>
</comment>
<evidence type="ECO:0000256" key="11">
    <source>
        <dbReference type="ARBA" id="ARBA00023141"/>
    </source>
</evidence>
<dbReference type="InterPro" id="IPR005256">
    <property type="entry name" value="Anth_synth_I_PabB"/>
</dbReference>
<evidence type="ECO:0000256" key="1">
    <source>
        <dbReference type="ARBA" id="ARBA00001946"/>
    </source>
</evidence>
<name>A0A6I3SFX0_HELMO</name>
<evidence type="ECO:0000256" key="2">
    <source>
        <dbReference type="ARBA" id="ARBA00004873"/>
    </source>
</evidence>
<dbReference type="RefSeq" id="WP_155474551.1">
    <property type="nucleotide sequence ID" value="NZ_WNKU01000001.1"/>
</dbReference>
<dbReference type="PRINTS" id="PR00095">
    <property type="entry name" value="ANTSNTHASEI"/>
</dbReference>
<evidence type="ECO:0000313" key="18">
    <source>
        <dbReference type="EMBL" id="MTV47424.1"/>
    </source>
</evidence>
<dbReference type="GO" id="GO:0000162">
    <property type="term" value="P:L-tryptophan biosynthetic process"/>
    <property type="evidence" value="ECO:0007669"/>
    <property type="project" value="UniProtKB-UniPathway"/>
</dbReference>
<comment type="pathway">
    <text evidence="2 15">Amino-acid biosynthesis; L-tryptophan biosynthesis; L-tryptophan from chorismate: step 1/5.</text>
</comment>
<evidence type="ECO:0000313" key="19">
    <source>
        <dbReference type="Proteomes" id="UP000430670"/>
    </source>
</evidence>
<evidence type="ECO:0000259" key="16">
    <source>
        <dbReference type="Pfam" id="PF00425"/>
    </source>
</evidence>
<dbReference type="Proteomes" id="UP000430670">
    <property type="component" value="Unassembled WGS sequence"/>
</dbReference>
<keyword evidence="10 15" id="KW-0460">Magnesium</keyword>
<dbReference type="EC" id="4.1.3.27" evidence="5 15"/>
<dbReference type="InterPro" id="IPR019999">
    <property type="entry name" value="Anth_synth_I-like"/>
</dbReference>
<dbReference type="Gene3D" id="3.60.120.10">
    <property type="entry name" value="Anthranilate synthase"/>
    <property type="match status" value="1"/>
</dbReference>
<evidence type="ECO:0000256" key="9">
    <source>
        <dbReference type="ARBA" id="ARBA00022822"/>
    </source>
</evidence>
<dbReference type="GO" id="GO:0004049">
    <property type="term" value="F:anthranilate synthase activity"/>
    <property type="evidence" value="ECO:0007669"/>
    <property type="project" value="UniProtKB-EC"/>
</dbReference>
<comment type="catalytic activity">
    <reaction evidence="14 15">
        <text>chorismate + L-glutamine = anthranilate + pyruvate + L-glutamate + H(+)</text>
        <dbReference type="Rhea" id="RHEA:21732"/>
        <dbReference type="ChEBI" id="CHEBI:15361"/>
        <dbReference type="ChEBI" id="CHEBI:15378"/>
        <dbReference type="ChEBI" id="CHEBI:16567"/>
        <dbReference type="ChEBI" id="CHEBI:29748"/>
        <dbReference type="ChEBI" id="CHEBI:29985"/>
        <dbReference type="ChEBI" id="CHEBI:58359"/>
        <dbReference type="EC" id="4.1.3.27"/>
    </reaction>
</comment>
<evidence type="ECO:0000256" key="12">
    <source>
        <dbReference type="ARBA" id="ARBA00023239"/>
    </source>
</evidence>
<comment type="function">
    <text evidence="13 15">Part of a heterotetrameric complex that catalyzes the two-step biosynthesis of anthranilate, an intermediate in the biosynthesis of L-tryptophan. In the first step, the glutamine-binding beta subunit (TrpG) of anthranilate synthase (AS) provides the glutamine amidotransferase activity which generates ammonia as a substrate that, along with chorismate, is used in the second step, catalyzed by the large alpha subunit of AS (TrpE) to produce anthranilate. In the absence of TrpG, TrpE can synthesize anthranilate directly from chorismate and high concentrations of ammonia.</text>
</comment>
<dbReference type="EMBL" id="WNKU01000001">
    <property type="protein sequence ID" value="MTV47424.1"/>
    <property type="molecule type" value="Genomic_DNA"/>
</dbReference>
<comment type="cofactor">
    <cofactor evidence="1 15">
        <name>Mg(2+)</name>
        <dbReference type="ChEBI" id="CHEBI:18420"/>
    </cofactor>
</comment>
<feature type="domain" description="Chorismate-utilising enzyme C-terminal" evidence="16">
    <location>
        <begin position="226"/>
        <end position="477"/>
    </location>
</feature>